<dbReference type="UniPathway" id="UPA00610">
    <property type="reaction ID" value="UER00666"/>
</dbReference>
<dbReference type="Pfam" id="PF00692">
    <property type="entry name" value="dUTPase"/>
    <property type="match status" value="1"/>
</dbReference>
<evidence type="ECO:0000256" key="2">
    <source>
        <dbReference type="ARBA" id="ARBA00022723"/>
    </source>
</evidence>
<dbReference type="GO" id="GO:0006226">
    <property type="term" value="P:dUMP biosynthetic process"/>
    <property type="evidence" value="ECO:0007669"/>
    <property type="project" value="UniProtKB-UniRule"/>
</dbReference>
<feature type="domain" description="dUTPase-like" evidence="8">
    <location>
        <begin position="27"/>
        <end position="157"/>
    </location>
</feature>
<dbReference type="PANTHER" id="PTHR11241:SF0">
    <property type="entry name" value="DEOXYURIDINE 5'-TRIPHOSPHATE NUCLEOTIDOHYDROLASE"/>
    <property type="match status" value="1"/>
</dbReference>
<dbReference type="PANTHER" id="PTHR11241">
    <property type="entry name" value="DEOXYURIDINE 5'-TRIPHOSPHATE NUCLEOTIDOHYDROLASE"/>
    <property type="match status" value="1"/>
</dbReference>
<evidence type="ECO:0000256" key="6">
    <source>
        <dbReference type="ARBA" id="ARBA00047686"/>
    </source>
</evidence>
<evidence type="ECO:0000259" key="8">
    <source>
        <dbReference type="Pfam" id="PF00692"/>
    </source>
</evidence>
<keyword evidence="2 7" id="KW-0479">Metal-binding</keyword>
<evidence type="ECO:0000256" key="5">
    <source>
        <dbReference type="ARBA" id="ARBA00023080"/>
    </source>
</evidence>
<feature type="binding site" evidence="7">
    <location>
        <begin position="95"/>
        <end position="97"/>
    </location>
    <ligand>
        <name>substrate</name>
    </ligand>
</feature>
<feature type="binding site" evidence="7">
    <location>
        <begin position="78"/>
        <end position="80"/>
    </location>
    <ligand>
        <name>substrate</name>
    </ligand>
</feature>
<dbReference type="NCBIfam" id="NF001862">
    <property type="entry name" value="PRK00601.1"/>
    <property type="match status" value="1"/>
</dbReference>
<proteinExistence type="inferred from homology"/>
<dbReference type="SUPFAM" id="SSF51283">
    <property type="entry name" value="dUTPase-like"/>
    <property type="match status" value="1"/>
</dbReference>
<evidence type="ECO:0000313" key="9">
    <source>
        <dbReference type="EMBL" id="SHF85986.1"/>
    </source>
</evidence>
<dbReference type="Proteomes" id="UP000184516">
    <property type="component" value="Unassembled WGS sequence"/>
</dbReference>
<dbReference type="EMBL" id="FQWB01000001">
    <property type="protein sequence ID" value="SHF85986.1"/>
    <property type="molecule type" value="Genomic_DNA"/>
</dbReference>
<dbReference type="AlphaFoldDB" id="A0A1M5F3F6"/>
<dbReference type="InterPro" id="IPR036157">
    <property type="entry name" value="dUTPase-like_sf"/>
</dbReference>
<protein>
    <recommendedName>
        <fullName evidence="7">Deoxyuridine 5'-triphosphate nucleotidohydrolase</fullName>
        <shortName evidence="7">dUTPase</shortName>
        <ecNumber evidence="7">3.6.1.23</ecNumber>
    </recommendedName>
    <alternativeName>
        <fullName evidence="7">dUTP pyrophosphatase</fullName>
    </alternativeName>
</protein>
<dbReference type="InterPro" id="IPR033704">
    <property type="entry name" value="dUTPase_trimeric"/>
</dbReference>
<dbReference type="CDD" id="cd07557">
    <property type="entry name" value="trimeric_dUTPase"/>
    <property type="match status" value="1"/>
</dbReference>
<dbReference type="GO" id="GO:0000287">
    <property type="term" value="F:magnesium ion binding"/>
    <property type="evidence" value="ECO:0007669"/>
    <property type="project" value="UniProtKB-UniRule"/>
</dbReference>
<dbReference type="STRING" id="468056.SAMN05443549_101603"/>
<comment type="function">
    <text evidence="7">This enzyme is involved in nucleotide metabolism: it produces dUMP, the immediate precursor of thymidine nucleotides and it decreases the intracellular concentration of dUTP so that uracil cannot be incorporated into DNA.</text>
</comment>
<evidence type="ECO:0000256" key="1">
    <source>
        <dbReference type="ARBA" id="ARBA00006581"/>
    </source>
</evidence>
<evidence type="ECO:0000256" key="4">
    <source>
        <dbReference type="ARBA" id="ARBA00022842"/>
    </source>
</evidence>
<evidence type="ECO:0000313" key="10">
    <source>
        <dbReference type="Proteomes" id="UP000184516"/>
    </source>
</evidence>
<dbReference type="InterPro" id="IPR008181">
    <property type="entry name" value="dUTPase"/>
</dbReference>
<dbReference type="GO" id="GO:0046081">
    <property type="term" value="P:dUTP catabolic process"/>
    <property type="evidence" value="ECO:0007669"/>
    <property type="project" value="InterPro"/>
</dbReference>
<comment type="caution">
    <text evidence="7">Lacks conserved residue(s) required for the propagation of feature annotation.</text>
</comment>
<keyword evidence="3 7" id="KW-0378">Hydrolase</keyword>
<comment type="cofactor">
    <cofactor evidence="7">
        <name>Mg(2+)</name>
        <dbReference type="ChEBI" id="CHEBI:18420"/>
    </cofactor>
</comment>
<gene>
    <name evidence="7" type="primary">dut</name>
    <name evidence="9" type="ORF">SAMN05443549_101603</name>
</gene>
<dbReference type="GO" id="GO:0004170">
    <property type="term" value="F:dUTP diphosphatase activity"/>
    <property type="evidence" value="ECO:0007669"/>
    <property type="project" value="UniProtKB-UniRule"/>
</dbReference>
<sequence>MDKWRLVPRSHQNKKMKINIINKSQHDLPNYETIASAGMDLRANLTESITLNPLERTIVKTGLFIELPIGYEAQVRPRSGLAAKKGITVLNSPGTVDADYRGEIGVILVNLSNEAFVIENGERIAQLIIAKHERAEWIEVQELSETSRGEGGFGSTGVK</sequence>
<evidence type="ECO:0000256" key="7">
    <source>
        <dbReference type="HAMAP-Rule" id="MF_00116"/>
    </source>
</evidence>
<name>A0A1M5F3F6_9FLAO</name>
<dbReference type="Gene3D" id="2.70.40.10">
    <property type="match status" value="1"/>
</dbReference>
<comment type="similarity">
    <text evidence="1 7">Belongs to the dUTPase family.</text>
</comment>
<feature type="binding site" evidence="7">
    <location>
        <position position="91"/>
    </location>
    <ligand>
        <name>substrate</name>
    </ligand>
</feature>
<accession>A0A1M5F3F6</accession>
<comment type="pathway">
    <text evidence="7">Pyrimidine metabolism; dUMP biosynthesis; dUMP from dCTP (dUTP route): step 2/2.</text>
</comment>
<dbReference type="FunFam" id="2.70.40.10:FF:000002">
    <property type="entry name" value="dUTP diphosphatase"/>
    <property type="match status" value="1"/>
</dbReference>
<dbReference type="InterPro" id="IPR029054">
    <property type="entry name" value="dUTPase-like"/>
</dbReference>
<keyword evidence="4 7" id="KW-0460">Magnesium</keyword>
<reference evidence="10" key="1">
    <citation type="submission" date="2016-11" db="EMBL/GenBank/DDBJ databases">
        <authorList>
            <person name="Varghese N."/>
            <person name="Submissions S."/>
        </authorList>
    </citation>
    <scope>NUCLEOTIDE SEQUENCE [LARGE SCALE GENOMIC DNA]</scope>
    <source>
        <strain evidence="10">DSM 19978</strain>
    </source>
</reference>
<keyword evidence="10" id="KW-1185">Reference proteome</keyword>
<comment type="catalytic activity">
    <reaction evidence="6 7">
        <text>dUTP + H2O = dUMP + diphosphate + H(+)</text>
        <dbReference type="Rhea" id="RHEA:10248"/>
        <dbReference type="ChEBI" id="CHEBI:15377"/>
        <dbReference type="ChEBI" id="CHEBI:15378"/>
        <dbReference type="ChEBI" id="CHEBI:33019"/>
        <dbReference type="ChEBI" id="CHEBI:61555"/>
        <dbReference type="ChEBI" id="CHEBI:246422"/>
        <dbReference type="EC" id="3.6.1.23"/>
    </reaction>
</comment>
<keyword evidence="5 7" id="KW-0546">Nucleotide metabolism</keyword>
<dbReference type="NCBIfam" id="TIGR00576">
    <property type="entry name" value="dut"/>
    <property type="match status" value="1"/>
</dbReference>
<evidence type="ECO:0000256" key="3">
    <source>
        <dbReference type="ARBA" id="ARBA00022801"/>
    </source>
</evidence>
<dbReference type="EC" id="3.6.1.23" evidence="7"/>
<organism evidence="9 10">
    <name type="scientific">Flavobacterium fluvii</name>
    <dbReference type="NCBI Taxonomy" id="468056"/>
    <lineage>
        <taxon>Bacteria</taxon>
        <taxon>Pseudomonadati</taxon>
        <taxon>Bacteroidota</taxon>
        <taxon>Flavobacteriia</taxon>
        <taxon>Flavobacteriales</taxon>
        <taxon>Flavobacteriaceae</taxon>
        <taxon>Flavobacterium</taxon>
    </lineage>
</organism>
<dbReference type="HAMAP" id="MF_00116">
    <property type="entry name" value="dUTPase_bact"/>
    <property type="match status" value="1"/>
</dbReference>